<evidence type="ECO:0000256" key="1">
    <source>
        <dbReference type="SAM" id="SignalP"/>
    </source>
</evidence>
<gene>
    <name evidence="2" type="ORF">SAMN05444405_102102</name>
</gene>
<sequence length="266" mass="29605">MKKLKLFVLSFTLLMIPFLSSCIDSGSDDTSSKPYYVFARVVNSMGTYLIADSGETLIPTSASLSSLASKGLKIDAIDKAYIAYTLVDPSQVTAQASKDPSDRTYNIELTYIASIDRKVAFVTKGSANDSISTDPILQLDLMTQTSQLYINKGYLIIAPSYYFYSKTHYFTMFNYTDQSFQAVSDPTKPDVLNLYLSHNDNSDNKLNGYLSSNVAGSYPFLYFMSFNINSILNSLPTTKSKITINVNIVKDEGTTFNKVYSTEYDI</sequence>
<reference evidence="2 3" key="1">
    <citation type="submission" date="2016-11" db="EMBL/GenBank/DDBJ databases">
        <authorList>
            <person name="Jaros S."/>
            <person name="Januszkiewicz K."/>
            <person name="Wedrychowicz H."/>
        </authorList>
    </citation>
    <scope>NUCLEOTIDE SEQUENCE [LARGE SCALE GENOMIC DNA]</scope>
    <source>
        <strain evidence="2 3">DSM 26991</strain>
    </source>
</reference>
<dbReference type="PROSITE" id="PS51257">
    <property type="entry name" value="PROKAR_LIPOPROTEIN"/>
    <property type="match status" value="1"/>
</dbReference>
<keyword evidence="1" id="KW-0732">Signal</keyword>
<protein>
    <recommendedName>
        <fullName evidence="4">NigD-like protein</fullName>
    </recommendedName>
</protein>
<dbReference type="Gene3D" id="2.60.40.3220">
    <property type="match status" value="1"/>
</dbReference>
<name>A0A1M4UJH3_9BACE</name>
<evidence type="ECO:0008006" key="4">
    <source>
        <dbReference type="Google" id="ProtNLM"/>
    </source>
</evidence>
<feature type="signal peptide" evidence="1">
    <location>
        <begin position="1"/>
        <end position="21"/>
    </location>
</feature>
<keyword evidence="3" id="KW-1185">Reference proteome</keyword>
<evidence type="ECO:0000313" key="2">
    <source>
        <dbReference type="EMBL" id="SHE56849.1"/>
    </source>
</evidence>
<dbReference type="OrthoDB" id="1044797at2"/>
<dbReference type="RefSeq" id="WP_073398914.1">
    <property type="nucleotide sequence ID" value="NZ_FQTV01000002.1"/>
</dbReference>
<feature type="chain" id="PRO_5013087092" description="NigD-like protein" evidence="1">
    <location>
        <begin position="22"/>
        <end position="266"/>
    </location>
</feature>
<evidence type="ECO:0000313" key="3">
    <source>
        <dbReference type="Proteomes" id="UP000184509"/>
    </source>
</evidence>
<organism evidence="2 3">
    <name type="scientific">Bacteroides luti</name>
    <dbReference type="NCBI Taxonomy" id="1297750"/>
    <lineage>
        <taxon>Bacteria</taxon>
        <taxon>Pseudomonadati</taxon>
        <taxon>Bacteroidota</taxon>
        <taxon>Bacteroidia</taxon>
        <taxon>Bacteroidales</taxon>
        <taxon>Bacteroidaceae</taxon>
        <taxon>Bacteroides</taxon>
    </lineage>
</organism>
<dbReference type="STRING" id="1297750.SAMN05444405_102102"/>
<dbReference type="AlphaFoldDB" id="A0A1M4UJH3"/>
<accession>A0A1M4UJH3</accession>
<proteinExistence type="predicted"/>
<dbReference type="EMBL" id="FQTV01000002">
    <property type="protein sequence ID" value="SHE56849.1"/>
    <property type="molecule type" value="Genomic_DNA"/>
</dbReference>
<dbReference type="Proteomes" id="UP000184509">
    <property type="component" value="Unassembled WGS sequence"/>
</dbReference>